<name>A0A6M8UDD2_9GAMM</name>
<organism evidence="3 4">
    <name type="scientific">Paramixta manurensis</name>
    <dbReference type="NCBI Taxonomy" id="2740817"/>
    <lineage>
        <taxon>Bacteria</taxon>
        <taxon>Pseudomonadati</taxon>
        <taxon>Pseudomonadota</taxon>
        <taxon>Gammaproteobacteria</taxon>
        <taxon>Enterobacterales</taxon>
        <taxon>Erwiniaceae</taxon>
        <taxon>Paramixta</taxon>
    </lineage>
</organism>
<gene>
    <name evidence="3" type="ORF">PMPD1_3691</name>
</gene>
<dbReference type="SUPFAM" id="SSF51735">
    <property type="entry name" value="NAD(P)-binding Rossmann-fold domains"/>
    <property type="match status" value="1"/>
</dbReference>
<reference evidence="3 4" key="1">
    <citation type="submission" date="2020-06" db="EMBL/GenBank/DDBJ databases">
        <title>Genome sequence of Paramixta manurensis strain PD-1.</title>
        <authorList>
            <person name="Lee C.W."/>
            <person name="Kim J."/>
        </authorList>
    </citation>
    <scope>NUCLEOTIDE SEQUENCE [LARGE SCALE GENOMIC DNA]</scope>
    <source>
        <strain evidence="3 4">PD-1</strain>
    </source>
</reference>
<dbReference type="AlphaFoldDB" id="A0A6M8UDD2"/>
<evidence type="ECO:0000259" key="2">
    <source>
        <dbReference type="Pfam" id="PF22725"/>
    </source>
</evidence>
<dbReference type="RefSeq" id="WP_173635460.1">
    <property type="nucleotide sequence ID" value="NZ_CP054212.1"/>
</dbReference>
<dbReference type="PANTHER" id="PTHR43377:SF1">
    <property type="entry name" value="BILIVERDIN REDUCTASE A"/>
    <property type="match status" value="1"/>
</dbReference>
<dbReference type="InterPro" id="IPR036291">
    <property type="entry name" value="NAD(P)-bd_dom_sf"/>
</dbReference>
<dbReference type="SUPFAM" id="SSF55347">
    <property type="entry name" value="Glyceraldehyde-3-phosphate dehydrogenase-like, C-terminal domain"/>
    <property type="match status" value="1"/>
</dbReference>
<dbReference type="Gene3D" id="3.30.360.10">
    <property type="entry name" value="Dihydrodipicolinate Reductase, domain 2"/>
    <property type="match status" value="1"/>
</dbReference>
<dbReference type="PANTHER" id="PTHR43377">
    <property type="entry name" value="BILIVERDIN REDUCTASE A"/>
    <property type="match status" value="1"/>
</dbReference>
<dbReference type="Pfam" id="PF01408">
    <property type="entry name" value="GFO_IDH_MocA"/>
    <property type="match status" value="1"/>
</dbReference>
<accession>A0A6M8UDD2</accession>
<dbReference type="Proteomes" id="UP000505325">
    <property type="component" value="Chromosome"/>
</dbReference>
<feature type="domain" description="GFO/IDH/MocA-like oxidoreductase" evidence="2">
    <location>
        <begin position="143"/>
        <end position="251"/>
    </location>
</feature>
<dbReference type="Pfam" id="PF22725">
    <property type="entry name" value="GFO_IDH_MocA_C3"/>
    <property type="match status" value="1"/>
</dbReference>
<feature type="domain" description="Gfo/Idh/MocA-like oxidoreductase N-terminal" evidence="1">
    <location>
        <begin position="4"/>
        <end position="122"/>
    </location>
</feature>
<dbReference type="Gene3D" id="3.40.50.720">
    <property type="entry name" value="NAD(P)-binding Rossmann-like Domain"/>
    <property type="match status" value="1"/>
</dbReference>
<keyword evidence="4" id="KW-1185">Reference proteome</keyword>
<dbReference type="InterPro" id="IPR000683">
    <property type="entry name" value="Gfo/Idh/MocA-like_OxRdtase_N"/>
</dbReference>
<proteinExistence type="predicted"/>
<dbReference type="InterPro" id="IPR051450">
    <property type="entry name" value="Gfo/Idh/MocA_Oxidoreductases"/>
</dbReference>
<dbReference type="InterPro" id="IPR055170">
    <property type="entry name" value="GFO_IDH_MocA-like_dom"/>
</dbReference>
<dbReference type="EMBL" id="CP054212">
    <property type="protein sequence ID" value="QKJ88605.1"/>
    <property type="molecule type" value="Genomic_DNA"/>
</dbReference>
<dbReference type="KEGG" id="pmak:PMPD1_3691"/>
<evidence type="ECO:0000259" key="1">
    <source>
        <dbReference type="Pfam" id="PF01408"/>
    </source>
</evidence>
<protein>
    <submittedName>
        <fullName evidence="3">Gfo/Idh/MocA family oxidoreductase</fullName>
    </submittedName>
</protein>
<evidence type="ECO:0000313" key="3">
    <source>
        <dbReference type="EMBL" id="QKJ88605.1"/>
    </source>
</evidence>
<sequence>MNKVRVAVVGAGIYGANHIQAYAWNRDVELVAVCDFKPERLAAVAEKFGVNTYTDVNQMLAQENLDAVSIATPDAYHLEPALAAIMQGKHVLIEKPLATTIEDARKIIAAAEQHNVRVAVDYHKRWDPAAINLRNELRLSTTGRPIRGYMSMDDVIDVPTKWFDWAHHSSPVHFLGTHCYDQIRWYMGCEVEEVYAVGSKTVLKERGIDTYDTVQAFLKFENGCYWTVENSWIFPSGFPKANDGRTQILTEHALLKADSQNRGVEFYNAHKCRTPNSYFIIDNNGRPFGFGIEPINDFIDCLIHDKPFIATAQDGLEAEKIADAVHISLETHQAVKIAKG</sequence>
<dbReference type="GO" id="GO:0000166">
    <property type="term" value="F:nucleotide binding"/>
    <property type="evidence" value="ECO:0007669"/>
    <property type="project" value="InterPro"/>
</dbReference>
<evidence type="ECO:0000313" key="4">
    <source>
        <dbReference type="Proteomes" id="UP000505325"/>
    </source>
</evidence>